<dbReference type="Proteomes" id="UP001243623">
    <property type="component" value="Chromosome"/>
</dbReference>
<dbReference type="PANTHER" id="PTHR34374">
    <property type="entry name" value="LARGE RIBOSOMAL RNA SUBUNIT ACCUMULATION PROTEIN YCED HOMOLOG 1, CHLOROPLASTIC"/>
    <property type="match status" value="1"/>
</dbReference>
<keyword evidence="2" id="KW-1185">Reference proteome</keyword>
<dbReference type="KEGG" id="sgbi:P3F81_06645"/>
<reference evidence="1" key="1">
    <citation type="submission" date="2023-03" db="EMBL/GenBank/DDBJ databases">
        <title>Selenobaculum gbiensis gen. nov. sp. nov., a new bacterium isolated from the gut microbiota of IBD patient.</title>
        <authorList>
            <person name="Yeo S."/>
            <person name="Park H."/>
            <person name="Huh C.S."/>
        </authorList>
    </citation>
    <scope>NUCLEOTIDE SEQUENCE</scope>
    <source>
        <strain evidence="1">ICN-92133</strain>
    </source>
</reference>
<proteinExistence type="predicted"/>
<dbReference type="AlphaFoldDB" id="A0A9Y2EUS1"/>
<dbReference type="EMBL" id="CP120678">
    <property type="protein sequence ID" value="WIW69604.1"/>
    <property type="molecule type" value="Genomic_DNA"/>
</dbReference>
<accession>A0A9Y2EUS1</accession>
<organism evidence="1 2">
    <name type="scientific">Selenobaculum gibii</name>
    <dbReference type="NCBI Taxonomy" id="3054208"/>
    <lineage>
        <taxon>Bacteria</taxon>
        <taxon>Bacillati</taxon>
        <taxon>Bacillota</taxon>
        <taxon>Negativicutes</taxon>
        <taxon>Selenomonadales</taxon>
        <taxon>Selenomonadaceae</taxon>
        <taxon>Selenobaculum</taxon>
    </lineage>
</organism>
<evidence type="ECO:0000313" key="1">
    <source>
        <dbReference type="EMBL" id="WIW69604.1"/>
    </source>
</evidence>
<evidence type="ECO:0000313" key="2">
    <source>
        <dbReference type="Proteomes" id="UP001243623"/>
    </source>
</evidence>
<sequence>MMKINVVQPKTNVGKAYIFSFTTSAEELDINVSQYTIDGNVDIKGEVLYTGTCFRISGDISFTKSFQCDRCLEYFSQKQMLSFLEECKAEVSDEDVGEEVICFSGNEVDIANLIRETILLSQPLNNICSPDCRGLCLKCGANLNDEECGCDRHIVDPRLAALQKLLNKR</sequence>
<protein>
    <submittedName>
        <fullName evidence="1">DUF177 domain-containing protein</fullName>
    </submittedName>
</protein>
<dbReference type="InterPro" id="IPR003772">
    <property type="entry name" value="YceD"/>
</dbReference>
<gene>
    <name evidence="1" type="ORF">P3F81_06645</name>
</gene>
<name>A0A9Y2EUS1_9FIRM</name>
<dbReference type="PANTHER" id="PTHR34374:SF1">
    <property type="entry name" value="LARGE RIBOSOMAL RNA SUBUNIT ACCUMULATION PROTEIN YCED HOMOLOG 1, CHLOROPLASTIC"/>
    <property type="match status" value="1"/>
</dbReference>
<dbReference type="RefSeq" id="WP_147668855.1">
    <property type="nucleotide sequence ID" value="NZ_CP120678.1"/>
</dbReference>
<dbReference type="Pfam" id="PF02620">
    <property type="entry name" value="YceD"/>
    <property type="match status" value="1"/>
</dbReference>